<name>A0A151SX08_CAJCA</name>
<dbReference type="OMA" id="LAKWIFL"/>
<organism evidence="2 3">
    <name type="scientific">Cajanus cajan</name>
    <name type="common">Pigeon pea</name>
    <name type="synonym">Cajanus indicus</name>
    <dbReference type="NCBI Taxonomy" id="3821"/>
    <lineage>
        <taxon>Eukaryota</taxon>
        <taxon>Viridiplantae</taxon>
        <taxon>Streptophyta</taxon>
        <taxon>Embryophyta</taxon>
        <taxon>Tracheophyta</taxon>
        <taxon>Spermatophyta</taxon>
        <taxon>Magnoliopsida</taxon>
        <taxon>eudicotyledons</taxon>
        <taxon>Gunneridae</taxon>
        <taxon>Pentapetalae</taxon>
        <taxon>rosids</taxon>
        <taxon>fabids</taxon>
        <taxon>Fabales</taxon>
        <taxon>Fabaceae</taxon>
        <taxon>Papilionoideae</taxon>
        <taxon>50 kb inversion clade</taxon>
        <taxon>NPAAA clade</taxon>
        <taxon>indigoferoid/millettioid clade</taxon>
        <taxon>Phaseoleae</taxon>
        <taxon>Cajanus</taxon>
    </lineage>
</organism>
<feature type="domain" description="Reverse transcriptase zinc-binding" evidence="1">
    <location>
        <begin position="272"/>
        <end position="357"/>
    </location>
</feature>
<keyword evidence="3" id="KW-1185">Reference proteome</keyword>
<dbReference type="Proteomes" id="UP000075243">
    <property type="component" value="Chromosome 10"/>
</dbReference>
<accession>A0A151SX08</accession>
<dbReference type="EMBL" id="CM003612">
    <property type="protein sequence ID" value="KYP59313.1"/>
    <property type="molecule type" value="Genomic_DNA"/>
</dbReference>
<dbReference type="PANTHER" id="PTHR33116">
    <property type="entry name" value="REVERSE TRANSCRIPTASE ZINC-BINDING DOMAIN-CONTAINING PROTEIN-RELATED-RELATED"/>
    <property type="match status" value="1"/>
</dbReference>
<gene>
    <name evidence="2" type="ORF">KK1_014745</name>
</gene>
<dbReference type="Pfam" id="PF13966">
    <property type="entry name" value="zf-RVT"/>
    <property type="match status" value="1"/>
</dbReference>
<evidence type="ECO:0000313" key="2">
    <source>
        <dbReference type="EMBL" id="KYP59313.1"/>
    </source>
</evidence>
<evidence type="ECO:0000259" key="1">
    <source>
        <dbReference type="Pfam" id="PF13966"/>
    </source>
</evidence>
<sequence length="462" mass="54449">MNCGVCSIPFIYLGLLMGASPRKKEPWKPVIQKVQKRLSMWKCKNLSFGGRCALLQSVLDAFPIYYLSFFKAPTGIISQLHSLFRSFLWGGNREKNKIAWVFFYDVCRYKKFGGLGVRDVGAFNLALLGKWRWRFLVEKEGLWHTMWWYDIWGIGSGIHVTSYWFSKGCVKEVGNGENTMFWDDVWYGSSALSTRYARLYSISNNKSATLADMCLRREGSVVWNWCWRRDLFQWEEDQLQLLYLELQSVKLFEEKFDGWRWKHDSGGSYYDKSAYQVIINQSIYADFSMYRYLWSKLIPSKVSSFGWRAILDRIPTKQNLIKRKVLPSNVASCVWCGLCEETSSHLFFECFYAFKLWMSCLQWFGFSSVQNNTILANFEQFVGVPNCNVVNRVRWSSIWLVTLWLIWLARNEAVFCQKIMDPEDVVDLIKLRSWNWLRVKDLAFQYPFALWSNNPFSCLNFS</sequence>
<dbReference type="AlphaFoldDB" id="A0A151SX08"/>
<reference evidence="2 3" key="1">
    <citation type="journal article" date="2012" name="Nat. Biotechnol.">
        <title>Draft genome sequence of pigeonpea (Cajanus cajan), an orphan legume crop of resource-poor farmers.</title>
        <authorList>
            <person name="Varshney R.K."/>
            <person name="Chen W."/>
            <person name="Li Y."/>
            <person name="Bharti A.K."/>
            <person name="Saxena R.K."/>
            <person name="Schlueter J.A."/>
            <person name="Donoghue M.T."/>
            <person name="Azam S."/>
            <person name="Fan G."/>
            <person name="Whaley A.M."/>
            <person name="Farmer A.D."/>
            <person name="Sheridan J."/>
            <person name="Iwata A."/>
            <person name="Tuteja R."/>
            <person name="Penmetsa R.V."/>
            <person name="Wu W."/>
            <person name="Upadhyaya H.D."/>
            <person name="Yang S.P."/>
            <person name="Shah T."/>
            <person name="Saxena K.B."/>
            <person name="Michael T."/>
            <person name="McCombie W.R."/>
            <person name="Yang B."/>
            <person name="Zhang G."/>
            <person name="Yang H."/>
            <person name="Wang J."/>
            <person name="Spillane C."/>
            <person name="Cook D.R."/>
            <person name="May G.D."/>
            <person name="Xu X."/>
            <person name="Jackson S.A."/>
        </authorList>
    </citation>
    <scope>NUCLEOTIDE SEQUENCE [LARGE SCALE GENOMIC DNA]</scope>
    <source>
        <strain evidence="3">cv. Asha</strain>
    </source>
</reference>
<dbReference type="Gramene" id="C.cajan_14317.t">
    <property type="protein sequence ID" value="C.cajan_14317.t"/>
    <property type="gene ID" value="C.cajan_14317"/>
</dbReference>
<proteinExistence type="predicted"/>
<protein>
    <submittedName>
        <fullName evidence="2">Ribonuclease H protein At1g65750 family</fullName>
    </submittedName>
</protein>
<dbReference type="InterPro" id="IPR026960">
    <property type="entry name" value="RVT-Znf"/>
</dbReference>
<evidence type="ECO:0000313" key="3">
    <source>
        <dbReference type="Proteomes" id="UP000075243"/>
    </source>
</evidence>
<dbReference type="PANTHER" id="PTHR33116:SF78">
    <property type="entry name" value="OS12G0587133 PROTEIN"/>
    <property type="match status" value="1"/>
</dbReference>